<evidence type="ECO:0000313" key="3">
    <source>
        <dbReference type="EMBL" id="JAD78739.1"/>
    </source>
</evidence>
<protein>
    <submittedName>
        <fullName evidence="3">Uncharacterized protein</fullName>
    </submittedName>
</protein>
<dbReference type="EMBL" id="GBRH01219156">
    <property type="protein sequence ID" value="JAD78739.1"/>
    <property type="molecule type" value="Transcribed_RNA"/>
</dbReference>
<accession>A0A0A9CQZ6</accession>
<evidence type="ECO:0000256" key="1">
    <source>
        <dbReference type="SAM" id="MobiDB-lite"/>
    </source>
</evidence>
<proteinExistence type="predicted"/>
<reference evidence="3" key="1">
    <citation type="submission" date="2014-09" db="EMBL/GenBank/DDBJ databases">
        <authorList>
            <person name="Magalhaes I.L.F."/>
            <person name="Oliveira U."/>
            <person name="Santos F.R."/>
            <person name="Vidigal T.H.D.A."/>
            <person name="Brescovit A.D."/>
            <person name="Santos A.J."/>
        </authorList>
    </citation>
    <scope>NUCLEOTIDE SEQUENCE</scope>
    <source>
        <tissue evidence="3">Shoot tissue taken approximately 20 cm above the soil surface</tissue>
    </source>
</reference>
<sequence length="127" mass="13757">MGFLFLKLLLLPGEVPDPPRHVLQPRVLLLRAPHRVRPEPGLVEVGLVVPGDYLLDEVPGGGEVPPLAEEERGPVPAPASAHGGGGALAGIEDGVEVAVDPVVVAVHRRRDRGEWARRGRGGEWWWW</sequence>
<feature type="region of interest" description="Disordered" evidence="1">
    <location>
        <begin position="60"/>
        <end position="87"/>
    </location>
</feature>
<reference evidence="3" key="2">
    <citation type="journal article" date="2015" name="Data Brief">
        <title>Shoot transcriptome of the giant reed, Arundo donax.</title>
        <authorList>
            <person name="Barrero R.A."/>
            <person name="Guerrero F.D."/>
            <person name="Moolhuijzen P."/>
            <person name="Goolsby J.A."/>
            <person name="Tidwell J."/>
            <person name="Bellgard S.E."/>
            <person name="Bellgard M.I."/>
        </authorList>
    </citation>
    <scope>NUCLEOTIDE SEQUENCE</scope>
    <source>
        <tissue evidence="3">Shoot tissue taken approximately 20 cm above the soil surface</tissue>
    </source>
</reference>
<keyword evidence="2" id="KW-0732">Signal</keyword>
<organism evidence="3">
    <name type="scientific">Arundo donax</name>
    <name type="common">Giant reed</name>
    <name type="synonym">Donax arundinaceus</name>
    <dbReference type="NCBI Taxonomy" id="35708"/>
    <lineage>
        <taxon>Eukaryota</taxon>
        <taxon>Viridiplantae</taxon>
        <taxon>Streptophyta</taxon>
        <taxon>Embryophyta</taxon>
        <taxon>Tracheophyta</taxon>
        <taxon>Spermatophyta</taxon>
        <taxon>Magnoliopsida</taxon>
        <taxon>Liliopsida</taxon>
        <taxon>Poales</taxon>
        <taxon>Poaceae</taxon>
        <taxon>PACMAD clade</taxon>
        <taxon>Arundinoideae</taxon>
        <taxon>Arundineae</taxon>
        <taxon>Arundo</taxon>
    </lineage>
</organism>
<feature type="chain" id="PRO_5002063460" evidence="2">
    <location>
        <begin position="17"/>
        <end position="127"/>
    </location>
</feature>
<dbReference type="AlphaFoldDB" id="A0A0A9CQZ6"/>
<evidence type="ECO:0000256" key="2">
    <source>
        <dbReference type="SAM" id="SignalP"/>
    </source>
</evidence>
<name>A0A0A9CQZ6_ARUDO</name>
<feature type="signal peptide" evidence="2">
    <location>
        <begin position="1"/>
        <end position="16"/>
    </location>
</feature>